<reference evidence="2" key="1">
    <citation type="journal article" date="2023" name="Mol. Phylogenet. Evol.">
        <title>Genome-scale phylogeny and comparative genomics of the fungal order Sordariales.</title>
        <authorList>
            <person name="Hensen N."/>
            <person name="Bonometti L."/>
            <person name="Westerberg I."/>
            <person name="Brannstrom I.O."/>
            <person name="Guillou S."/>
            <person name="Cros-Aarteil S."/>
            <person name="Calhoun S."/>
            <person name="Haridas S."/>
            <person name="Kuo A."/>
            <person name="Mondo S."/>
            <person name="Pangilinan J."/>
            <person name="Riley R."/>
            <person name="LaButti K."/>
            <person name="Andreopoulos B."/>
            <person name="Lipzen A."/>
            <person name="Chen C."/>
            <person name="Yan M."/>
            <person name="Daum C."/>
            <person name="Ng V."/>
            <person name="Clum A."/>
            <person name="Steindorff A."/>
            <person name="Ohm R.A."/>
            <person name="Martin F."/>
            <person name="Silar P."/>
            <person name="Natvig D.O."/>
            <person name="Lalanne C."/>
            <person name="Gautier V."/>
            <person name="Ament-Velasquez S.L."/>
            <person name="Kruys A."/>
            <person name="Hutchinson M.I."/>
            <person name="Powell A.J."/>
            <person name="Barry K."/>
            <person name="Miller A.N."/>
            <person name="Grigoriev I.V."/>
            <person name="Debuchy R."/>
            <person name="Gladieux P."/>
            <person name="Hiltunen Thoren M."/>
            <person name="Johannesson H."/>
        </authorList>
    </citation>
    <scope>NUCLEOTIDE SEQUENCE</scope>
    <source>
        <strain evidence="2">CBS 314.62</strain>
    </source>
</reference>
<dbReference type="EMBL" id="JAULSO010000001">
    <property type="protein sequence ID" value="KAK3692457.1"/>
    <property type="molecule type" value="Genomic_DNA"/>
</dbReference>
<dbReference type="Proteomes" id="UP001270362">
    <property type="component" value="Unassembled WGS sequence"/>
</dbReference>
<keyword evidence="3" id="KW-1185">Reference proteome</keyword>
<dbReference type="InterPro" id="IPR035979">
    <property type="entry name" value="RBD_domain_sf"/>
</dbReference>
<dbReference type="CDD" id="cd12261">
    <property type="entry name" value="RRM1_3_MRN1"/>
    <property type="match status" value="1"/>
</dbReference>
<dbReference type="SUPFAM" id="SSF54928">
    <property type="entry name" value="RNA-binding domain, RBD"/>
    <property type="match status" value="1"/>
</dbReference>
<protein>
    <recommendedName>
        <fullName evidence="4">RNA-binding protein</fullName>
    </recommendedName>
</protein>
<comment type="caution">
    <text evidence="2">The sequence shown here is derived from an EMBL/GenBank/DDBJ whole genome shotgun (WGS) entry which is preliminary data.</text>
</comment>
<feature type="region of interest" description="Disordered" evidence="1">
    <location>
        <begin position="1"/>
        <end position="104"/>
    </location>
</feature>
<evidence type="ECO:0000313" key="2">
    <source>
        <dbReference type="EMBL" id="KAK3692457.1"/>
    </source>
</evidence>
<accession>A0AAE1CFD4</accession>
<name>A0AAE1CFD4_9PEZI</name>
<evidence type="ECO:0000256" key="1">
    <source>
        <dbReference type="SAM" id="MobiDB-lite"/>
    </source>
</evidence>
<gene>
    <name evidence="2" type="ORF">B0T22DRAFT_495628</name>
</gene>
<evidence type="ECO:0008006" key="4">
    <source>
        <dbReference type="Google" id="ProtNLM"/>
    </source>
</evidence>
<feature type="compositionally biased region" description="Basic and acidic residues" evidence="1">
    <location>
        <begin position="31"/>
        <end position="40"/>
    </location>
</feature>
<proteinExistence type="predicted"/>
<evidence type="ECO:0000313" key="3">
    <source>
        <dbReference type="Proteomes" id="UP001270362"/>
    </source>
</evidence>
<dbReference type="GO" id="GO:0003676">
    <property type="term" value="F:nucleic acid binding"/>
    <property type="evidence" value="ECO:0007669"/>
    <property type="project" value="InterPro"/>
</dbReference>
<sequence>MTASRRLPRNTLLSQDDAAIDESLSQAPSPAKREMVEDGGARLSAATPQPEPSSSFFGQPRRPANGYHENGYHSHGPRYQAPEANVEADDEEASCEGDSPDEVPVDATYVKPQGQRQQFDRVCTRTIQLLNLGEGTTHVDITNAVRGGMLLDVFLRSHERSATVSFLHAVDARKFFDHVRRHDLYIKNKRIDIKWSDRQFILPGHVAGKIATGASRNLVIHRYDNRHTAENIREDLDHIHNLVVVKVEFFGGNCYVGLNSVHNAIYAKQCMMSRFKYKGTKIEWDVDECAQPYVLPPPRARRDLAPQPKGPSVVRNRFHLLNMDGDEEDEIAATFQSKKSVGVAA</sequence>
<dbReference type="AlphaFoldDB" id="A0AAE1CFD4"/>
<organism evidence="2 3">
    <name type="scientific">Podospora appendiculata</name>
    <dbReference type="NCBI Taxonomy" id="314037"/>
    <lineage>
        <taxon>Eukaryota</taxon>
        <taxon>Fungi</taxon>
        <taxon>Dikarya</taxon>
        <taxon>Ascomycota</taxon>
        <taxon>Pezizomycotina</taxon>
        <taxon>Sordariomycetes</taxon>
        <taxon>Sordariomycetidae</taxon>
        <taxon>Sordariales</taxon>
        <taxon>Podosporaceae</taxon>
        <taxon>Podospora</taxon>
    </lineage>
</organism>
<reference evidence="2" key="2">
    <citation type="submission" date="2023-06" db="EMBL/GenBank/DDBJ databases">
        <authorList>
            <consortium name="Lawrence Berkeley National Laboratory"/>
            <person name="Haridas S."/>
            <person name="Hensen N."/>
            <person name="Bonometti L."/>
            <person name="Westerberg I."/>
            <person name="Brannstrom I.O."/>
            <person name="Guillou S."/>
            <person name="Cros-Aarteil S."/>
            <person name="Calhoun S."/>
            <person name="Kuo A."/>
            <person name="Mondo S."/>
            <person name="Pangilinan J."/>
            <person name="Riley R."/>
            <person name="Labutti K."/>
            <person name="Andreopoulos B."/>
            <person name="Lipzen A."/>
            <person name="Chen C."/>
            <person name="Yanf M."/>
            <person name="Daum C."/>
            <person name="Ng V."/>
            <person name="Clum A."/>
            <person name="Steindorff A."/>
            <person name="Ohm R."/>
            <person name="Martin F."/>
            <person name="Silar P."/>
            <person name="Natvig D."/>
            <person name="Lalanne C."/>
            <person name="Gautier V."/>
            <person name="Ament-Velasquez S.L."/>
            <person name="Kruys A."/>
            <person name="Hutchinson M.I."/>
            <person name="Powell A.J."/>
            <person name="Barry K."/>
            <person name="Miller A.N."/>
            <person name="Grigoriev I.V."/>
            <person name="Debuchy R."/>
            <person name="Gladieux P."/>
            <person name="Thoren M.H."/>
            <person name="Johannesson H."/>
        </authorList>
    </citation>
    <scope>NUCLEOTIDE SEQUENCE</scope>
    <source>
        <strain evidence="2">CBS 314.62</strain>
    </source>
</reference>
<feature type="compositionally biased region" description="Acidic residues" evidence="1">
    <location>
        <begin position="86"/>
        <end position="104"/>
    </location>
</feature>